<dbReference type="SUPFAM" id="SSF56112">
    <property type="entry name" value="Protein kinase-like (PK-like)"/>
    <property type="match status" value="1"/>
</dbReference>
<keyword evidence="2" id="KW-0547">Nucleotide-binding</keyword>
<organism evidence="8 9">
    <name type="scientific">Lujinxingia litoralis</name>
    <dbReference type="NCBI Taxonomy" id="2211119"/>
    <lineage>
        <taxon>Bacteria</taxon>
        <taxon>Deltaproteobacteria</taxon>
        <taxon>Bradymonadales</taxon>
        <taxon>Lujinxingiaceae</taxon>
        <taxon>Lujinxingia</taxon>
    </lineage>
</organism>
<dbReference type="InterPro" id="IPR000719">
    <property type="entry name" value="Prot_kinase_dom"/>
</dbReference>
<keyword evidence="9" id="KW-1185">Reference proteome</keyword>
<keyword evidence="6" id="KW-0812">Transmembrane</keyword>
<gene>
    <name evidence="8" type="ORF">DL240_07355</name>
</gene>
<keyword evidence="6" id="KW-1133">Transmembrane helix</keyword>
<dbReference type="InterPro" id="IPR008271">
    <property type="entry name" value="Ser/Thr_kinase_AS"/>
</dbReference>
<evidence type="ECO:0000256" key="6">
    <source>
        <dbReference type="SAM" id="Phobius"/>
    </source>
</evidence>
<dbReference type="CDD" id="cd14014">
    <property type="entry name" value="STKc_PknB_like"/>
    <property type="match status" value="1"/>
</dbReference>
<dbReference type="RefSeq" id="WP_111729211.1">
    <property type="nucleotide sequence ID" value="NZ_QHKO01000002.1"/>
</dbReference>
<keyword evidence="3" id="KW-0418">Kinase</keyword>
<dbReference type="Gene3D" id="3.30.200.20">
    <property type="entry name" value="Phosphorylase Kinase, domain 1"/>
    <property type="match status" value="1"/>
</dbReference>
<keyword evidence="1" id="KW-0808">Transferase</keyword>
<feature type="region of interest" description="Disordered" evidence="5">
    <location>
        <begin position="696"/>
        <end position="718"/>
    </location>
</feature>
<feature type="compositionally biased region" description="Low complexity" evidence="5">
    <location>
        <begin position="699"/>
        <end position="710"/>
    </location>
</feature>
<sequence length="718" mass="79903">MFGRESSPGGPHDTTLRHQLVRNLVLLTLLTAGAVAAVFLVGSYRAVEELSEQAIAQAVTRADAELARFFEPVATQLDVVADWGSSGDLSLEEGNLEAMNARLVPVLRRLPQVTSLLYADNQGREYLLLEQGEGWVNRQVDRARWGEQVRWTRWDARAQVVERWEEALDYDTRKRPWYVGAMSAPPRQIQWTEPYTFYTTEEPGITASLRFASPEGPARVVALDVRLTDISAFTTGVRPTEHGFVAVLAGDETVMGLPARGRYEAPEAIRADVLKSIDALGLWPLGEALRAWRDAGSRAELVEVDTAGERYWAGFRPVRLGPRELTIATVVPRSDFTAVIERQRNITLALTLLALGLAVLVGVRTSRSYRRRFEAMVDAARRLGQYTLEQKIGEGGVGTVYRAHHAMLQRPTAVKLLRPELYDRESVRRFEREVQLTCRLTHPNTITIYDYGRTTEGVFYYAMEYLEGVTLAELSTYAGPLDEGRVIFLLRQICGALQEAHEVGLIHRDIKPGNVVVGMRGGLGDFVKVLDFGLVKDIHAPKEVQLTGRDILQGSPGFMAPEVILGQGADDVRVDVFALGAVAYVLLTGRNPYEEDSPVKLMLKQVQDDPPPLSQVGRAIDADLEALVMRALSRKVGERPQTMAEFRQALERCGAAQAWDEHRARRWWEEHGERLMPAGAPAPEPERQGLALEVTLEMATPRRIAAPGPGRAREPEEV</sequence>
<dbReference type="InterPro" id="IPR029151">
    <property type="entry name" value="Sensor-like_sf"/>
</dbReference>
<feature type="transmembrane region" description="Helical" evidence="6">
    <location>
        <begin position="346"/>
        <end position="363"/>
    </location>
</feature>
<dbReference type="PROSITE" id="PS00108">
    <property type="entry name" value="PROTEIN_KINASE_ST"/>
    <property type="match status" value="1"/>
</dbReference>
<name>A0A328CCP5_9DELT</name>
<dbReference type="Gene3D" id="1.10.510.10">
    <property type="entry name" value="Transferase(Phosphotransferase) domain 1"/>
    <property type="match status" value="1"/>
</dbReference>
<dbReference type="PROSITE" id="PS50011">
    <property type="entry name" value="PROTEIN_KINASE_DOM"/>
    <property type="match status" value="1"/>
</dbReference>
<dbReference type="AlphaFoldDB" id="A0A328CCP5"/>
<dbReference type="SUPFAM" id="SSF103190">
    <property type="entry name" value="Sensory domain-like"/>
    <property type="match status" value="1"/>
</dbReference>
<accession>A0A328CCP5</accession>
<reference evidence="8 9" key="1">
    <citation type="submission" date="2018-05" db="EMBL/GenBank/DDBJ databases">
        <title>Lujinxingia marina gen. nov. sp. nov., a new facultative anaerobic member of the class Deltaproteobacteria, and proposal of Lujinxingaceae fam. nov.</title>
        <authorList>
            <person name="Li C.-M."/>
        </authorList>
    </citation>
    <scope>NUCLEOTIDE SEQUENCE [LARGE SCALE GENOMIC DNA]</scope>
    <source>
        <strain evidence="8 9">B210</strain>
    </source>
</reference>
<evidence type="ECO:0000313" key="8">
    <source>
        <dbReference type="EMBL" id="RAL23957.1"/>
    </source>
</evidence>
<evidence type="ECO:0000256" key="2">
    <source>
        <dbReference type="ARBA" id="ARBA00022741"/>
    </source>
</evidence>
<dbReference type="GO" id="GO:0005524">
    <property type="term" value="F:ATP binding"/>
    <property type="evidence" value="ECO:0007669"/>
    <property type="project" value="UniProtKB-KW"/>
</dbReference>
<keyword evidence="4" id="KW-0067">ATP-binding</keyword>
<evidence type="ECO:0000256" key="1">
    <source>
        <dbReference type="ARBA" id="ARBA00022679"/>
    </source>
</evidence>
<keyword evidence="6" id="KW-0472">Membrane</keyword>
<proteinExistence type="predicted"/>
<evidence type="ECO:0000256" key="3">
    <source>
        <dbReference type="ARBA" id="ARBA00022777"/>
    </source>
</evidence>
<feature type="transmembrane region" description="Helical" evidence="6">
    <location>
        <begin position="20"/>
        <end position="44"/>
    </location>
</feature>
<dbReference type="GO" id="GO:0004674">
    <property type="term" value="F:protein serine/threonine kinase activity"/>
    <property type="evidence" value="ECO:0007669"/>
    <property type="project" value="TreeGrafter"/>
</dbReference>
<dbReference type="PANTHER" id="PTHR43289">
    <property type="entry name" value="MITOGEN-ACTIVATED PROTEIN KINASE KINASE KINASE 20-RELATED"/>
    <property type="match status" value="1"/>
</dbReference>
<dbReference type="EMBL" id="QHKO01000002">
    <property type="protein sequence ID" value="RAL23957.1"/>
    <property type="molecule type" value="Genomic_DNA"/>
</dbReference>
<evidence type="ECO:0000256" key="4">
    <source>
        <dbReference type="ARBA" id="ARBA00022840"/>
    </source>
</evidence>
<evidence type="ECO:0000256" key="5">
    <source>
        <dbReference type="SAM" id="MobiDB-lite"/>
    </source>
</evidence>
<evidence type="ECO:0000259" key="7">
    <source>
        <dbReference type="PROSITE" id="PS50011"/>
    </source>
</evidence>
<dbReference type="InterPro" id="IPR011009">
    <property type="entry name" value="Kinase-like_dom_sf"/>
</dbReference>
<comment type="caution">
    <text evidence="8">The sequence shown here is derived from an EMBL/GenBank/DDBJ whole genome shotgun (WGS) entry which is preliminary data.</text>
</comment>
<dbReference type="OrthoDB" id="9801841at2"/>
<dbReference type="Pfam" id="PF00069">
    <property type="entry name" value="Pkinase"/>
    <property type="match status" value="1"/>
</dbReference>
<dbReference type="SMART" id="SM00220">
    <property type="entry name" value="S_TKc"/>
    <property type="match status" value="1"/>
</dbReference>
<evidence type="ECO:0000313" key="9">
    <source>
        <dbReference type="Proteomes" id="UP000249169"/>
    </source>
</evidence>
<dbReference type="Gene3D" id="3.30.450.20">
    <property type="entry name" value="PAS domain"/>
    <property type="match status" value="2"/>
</dbReference>
<feature type="domain" description="Protein kinase" evidence="7">
    <location>
        <begin position="386"/>
        <end position="651"/>
    </location>
</feature>
<dbReference type="PANTHER" id="PTHR43289:SF6">
    <property type="entry name" value="SERINE_THREONINE-PROTEIN KINASE NEKL-3"/>
    <property type="match status" value="1"/>
</dbReference>
<dbReference type="Proteomes" id="UP000249169">
    <property type="component" value="Unassembled WGS sequence"/>
</dbReference>
<protein>
    <recommendedName>
        <fullName evidence="7">Protein kinase domain-containing protein</fullName>
    </recommendedName>
</protein>